<proteinExistence type="predicted"/>
<organism evidence="1">
    <name type="scientific">Moorena producens (strain JHB)</name>
    <dbReference type="NCBI Taxonomy" id="1454205"/>
    <lineage>
        <taxon>Bacteria</taxon>
        <taxon>Bacillati</taxon>
        <taxon>Cyanobacteriota</taxon>
        <taxon>Cyanophyceae</taxon>
        <taxon>Coleofasciculales</taxon>
        <taxon>Coleofasciculaceae</taxon>
        <taxon>Moorena</taxon>
    </lineage>
</organism>
<reference evidence="1" key="2">
    <citation type="submission" date="2022-10" db="EMBL/GenBank/DDBJ databases">
        <authorList>
            <person name="Ngo T.-E."/>
        </authorList>
    </citation>
    <scope>NUCLEOTIDE SEQUENCE</scope>
    <source>
        <strain evidence="1">JHB</strain>
    </source>
</reference>
<sequence>MVSTISDCVNIGIVRKWGIGNAIAPNFGAREQGIGMKAAKVW</sequence>
<reference evidence="1" key="1">
    <citation type="journal article" date="2017" name="Proc. Natl. Acad. Sci. U.S.A.">
        <title>Comparative genomics uncovers the prolific and distinctive metabolic potential of the cyanobacterial genus Moorea.</title>
        <authorList>
            <person name="Leao T."/>
            <person name="Castelao G."/>
            <person name="Korobeynikov A."/>
            <person name="Monroe E.A."/>
            <person name="Podell S."/>
            <person name="Glukhov E."/>
            <person name="Allen E.E."/>
            <person name="Gerwick W.H."/>
            <person name="Gerwick L."/>
        </authorList>
    </citation>
    <scope>NUCLEOTIDE SEQUENCE</scope>
    <source>
        <strain evidence="1">JHB</strain>
    </source>
</reference>
<evidence type="ECO:0000313" key="1">
    <source>
        <dbReference type="EMBL" id="WAN69838.1"/>
    </source>
</evidence>
<dbReference type="AlphaFoldDB" id="A0A9Q9SUE7"/>
<dbReference type="EMBL" id="CP017708">
    <property type="protein sequence ID" value="WAN69838.1"/>
    <property type="molecule type" value="Genomic_DNA"/>
</dbReference>
<gene>
    <name evidence="1" type="ORF">BJP36_37740</name>
</gene>
<dbReference type="Proteomes" id="UP000176944">
    <property type="component" value="Chromosome"/>
</dbReference>
<accession>A0A9Q9SUE7</accession>
<name>A0A9Q9SUE7_MOOP1</name>
<protein>
    <submittedName>
        <fullName evidence="1">Uncharacterized protein</fullName>
    </submittedName>
</protein>